<gene>
    <name evidence="2" type="ORF">O6P43_029710</name>
</gene>
<dbReference type="KEGG" id="qsa:O6P43_029710"/>
<accession>A0AAD7L0W3</accession>
<feature type="compositionally biased region" description="Basic residues" evidence="1">
    <location>
        <begin position="1"/>
        <end position="14"/>
    </location>
</feature>
<keyword evidence="3" id="KW-1185">Reference proteome</keyword>
<organism evidence="2 3">
    <name type="scientific">Quillaja saponaria</name>
    <name type="common">Soap bark tree</name>
    <dbReference type="NCBI Taxonomy" id="32244"/>
    <lineage>
        <taxon>Eukaryota</taxon>
        <taxon>Viridiplantae</taxon>
        <taxon>Streptophyta</taxon>
        <taxon>Embryophyta</taxon>
        <taxon>Tracheophyta</taxon>
        <taxon>Spermatophyta</taxon>
        <taxon>Magnoliopsida</taxon>
        <taxon>eudicotyledons</taxon>
        <taxon>Gunneridae</taxon>
        <taxon>Pentapetalae</taxon>
        <taxon>rosids</taxon>
        <taxon>fabids</taxon>
        <taxon>Fabales</taxon>
        <taxon>Quillajaceae</taxon>
        <taxon>Quillaja</taxon>
    </lineage>
</organism>
<proteinExistence type="predicted"/>
<feature type="region of interest" description="Disordered" evidence="1">
    <location>
        <begin position="1"/>
        <end position="50"/>
    </location>
</feature>
<reference evidence="2" key="1">
    <citation type="journal article" date="2023" name="Science">
        <title>Elucidation of the pathway for biosynthesis of saponin adjuvants from the soapbark tree.</title>
        <authorList>
            <person name="Reed J."/>
            <person name="Orme A."/>
            <person name="El-Demerdash A."/>
            <person name="Owen C."/>
            <person name="Martin L.B.B."/>
            <person name="Misra R.C."/>
            <person name="Kikuchi S."/>
            <person name="Rejzek M."/>
            <person name="Martin A.C."/>
            <person name="Harkess A."/>
            <person name="Leebens-Mack J."/>
            <person name="Louveau T."/>
            <person name="Stephenson M.J."/>
            <person name="Osbourn A."/>
        </authorList>
    </citation>
    <scope>NUCLEOTIDE SEQUENCE</scope>
    <source>
        <strain evidence="2">S10</strain>
    </source>
</reference>
<dbReference type="EMBL" id="JARAOO010000012">
    <property type="protein sequence ID" value="KAJ7949367.1"/>
    <property type="molecule type" value="Genomic_DNA"/>
</dbReference>
<protein>
    <submittedName>
        <fullName evidence="2">Uncharacterized protein</fullName>
    </submittedName>
</protein>
<dbReference type="Proteomes" id="UP001163823">
    <property type="component" value="Chromosome 12"/>
</dbReference>
<dbReference type="AlphaFoldDB" id="A0AAD7L0W3"/>
<evidence type="ECO:0000313" key="3">
    <source>
        <dbReference type="Proteomes" id="UP001163823"/>
    </source>
</evidence>
<evidence type="ECO:0000256" key="1">
    <source>
        <dbReference type="SAM" id="MobiDB-lite"/>
    </source>
</evidence>
<name>A0AAD7L0W3_QUISA</name>
<comment type="caution">
    <text evidence="2">The sequence shown here is derived from an EMBL/GenBank/DDBJ whole genome shotgun (WGS) entry which is preliminary data.</text>
</comment>
<evidence type="ECO:0000313" key="2">
    <source>
        <dbReference type="EMBL" id="KAJ7949367.1"/>
    </source>
</evidence>
<sequence length="87" mass="10027">MKKRKPNNRKKRVGYFKLETCKVQDSKEHSSPPPSHSIQRNRKKMGRKLIEENPSVVTSYSFLLPLPRRPHPLSKTLSLSGFISLLA</sequence>
<feature type="compositionally biased region" description="Basic and acidic residues" evidence="1">
    <location>
        <begin position="19"/>
        <end position="30"/>
    </location>
</feature>